<organism evidence="1 2">
    <name type="scientific">Bacillus anthracis</name>
    <name type="common">anthrax bacterium</name>
    <dbReference type="NCBI Taxonomy" id="1392"/>
    <lineage>
        <taxon>Bacteria</taxon>
        <taxon>Bacillati</taxon>
        <taxon>Bacillota</taxon>
        <taxon>Bacilli</taxon>
        <taxon>Bacillales</taxon>
        <taxon>Bacillaceae</taxon>
        <taxon>Bacillus</taxon>
        <taxon>Bacillus cereus group</taxon>
    </lineage>
</organism>
<name>A0A6H3AH32_BACAN</name>
<evidence type="ECO:0000313" key="2">
    <source>
        <dbReference type="Proteomes" id="UP000000427"/>
    </source>
</evidence>
<dbReference type="AlphaFoldDB" id="A0A6H3AH32"/>
<gene>
    <name evidence="1" type="ordered locus">BA_5343</name>
</gene>
<accession>A0A6H3AH32</accession>
<evidence type="ECO:0000313" key="1">
    <source>
        <dbReference type="EMBL" id="AAP29003.1"/>
    </source>
</evidence>
<dbReference type="Proteomes" id="UP000000427">
    <property type="component" value="Chromosome"/>
</dbReference>
<reference evidence="1 2" key="1">
    <citation type="journal article" date="2003" name="Nature">
        <title>The genome sequence of Bacillus anthracis Ames and comparison to closely related bacteria.</title>
        <authorList>
            <person name="Read T.D."/>
            <person name="Peterson S.N."/>
            <person name="Tourasse N."/>
            <person name="Baillie L.W."/>
            <person name="Paulsen I.T."/>
            <person name="Nelson K.E."/>
            <person name="Tettelin H."/>
            <person name="Fouts D.E."/>
            <person name="Eisen J.A."/>
            <person name="Gill S.R."/>
            <person name="Holtzapple E.K."/>
            <person name="Okstad O.A."/>
            <person name="Helgason E."/>
            <person name="Rilstone J."/>
            <person name="Wu M."/>
            <person name="Kolonay J.F."/>
            <person name="Beanan M.J."/>
            <person name="Dodson R.J."/>
            <person name="Brinkac L.M."/>
            <person name="Gwinn M."/>
            <person name="DeBoy R.T."/>
            <person name="Madpu R."/>
            <person name="Daugherty S.C."/>
            <person name="Durkin A.S."/>
            <person name="Haft D.H."/>
            <person name="Nelson W.C."/>
            <person name="Peterson J.D."/>
            <person name="Pop M."/>
            <person name="Khouri H.M."/>
            <person name="Radune D."/>
            <person name="Benton J.L."/>
            <person name="Mahamoud Y."/>
            <person name="Jiang L."/>
            <person name="Hance I.R."/>
            <person name="Weidman J.F."/>
            <person name="Berry K.J."/>
            <person name="Plaut R.D."/>
            <person name="Wolf A.M."/>
            <person name="Watkins K.L."/>
            <person name="Nierman W.C."/>
            <person name="Hazen A."/>
            <person name="Cline R."/>
            <person name="Redmond C."/>
            <person name="Thwaite J.E."/>
            <person name="White O."/>
            <person name="Salzberg S.L."/>
            <person name="Thomason B."/>
            <person name="Friedlander A.M."/>
            <person name="Koehler T.M."/>
            <person name="Hanna P.C."/>
            <person name="Kolsto A.B."/>
            <person name="Fraser C.M."/>
        </authorList>
    </citation>
    <scope>NUCLEOTIDE SEQUENCE [LARGE SCALE GENOMIC DNA]</scope>
    <source>
        <strain evidence="2">Ames / isolate Porton</strain>
    </source>
</reference>
<dbReference type="EMBL" id="AE016879">
    <property type="protein sequence ID" value="AAP29003.1"/>
    <property type="molecule type" value="Genomic_DNA"/>
</dbReference>
<protein>
    <submittedName>
        <fullName evidence="1">Uncharacterized protein</fullName>
    </submittedName>
</protein>
<dbReference type="KEGG" id="ban:BA_5343"/>
<sequence>MKLSKRRKYNMRKVTITEKSLRKLSILQSKKWRISKSEALRKKK</sequence>
<proteinExistence type="predicted"/>